<evidence type="ECO:0000256" key="5">
    <source>
        <dbReference type="ARBA" id="ARBA00022989"/>
    </source>
</evidence>
<keyword evidence="5 7" id="KW-1133">Transmembrane helix</keyword>
<accession>A0A1S2M4N9</accession>
<feature type="transmembrane region" description="Helical" evidence="7">
    <location>
        <begin position="6"/>
        <end position="26"/>
    </location>
</feature>
<dbReference type="EMBL" id="MLQS01000018">
    <property type="protein sequence ID" value="OIJ19460.1"/>
    <property type="molecule type" value="Genomic_DNA"/>
</dbReference>
<organism evidence="8 9">
    <name type="scientific">Anaerobacillus alkalidiazotrophicus</name>
    <dbReference type="NCBI Taxonomy" id="472963"/>
    <lineage>
        <taxon>Bacteria</taxon>
        <taxon>Bacillati</taxon>
        <taxon>Bacillota</taxon>
        <taxon>Bacilli</taxon>
        <taxon>Bacillales</taxon>
        <taxon>Bacillaceae</taxon>
        <taxon>Anaerobacillus</taxon>
    </lineage>
</organism>
<dbReference type="GO" id="GO:0016020">
    <property type="term" value="C:membrane"/>
    <property type="evidence" value="ECO:0007669"/>
    <property type="project" value="UniProtKB-SubCell"/>
</dbReference>
<protein>
    <recommendedName>
        <fullName evidence="10">Transporter</fullName>
    </recommendedName>
</protein>
<dbReference type="OrthoDB" id="371211at2"/>
<keyword evidence="9" id="KW-1185">Reference proteome</keyword>
<evidence type="ECO:0008006" key="10">
    <source>
        <dbReference type="Google" id="ProtNLM"/>
    </source>
</evidence>
<proteinExistence type="predicted"/>
<feature type="transmembrane region" description="Helical" evidence="7">
    <location>
        <begin position="268"/>
        <end position="285"/>
    </location>
</feature>
<evidence type="ECO:0000256" key="7">
    <source>
        <dbReference type="SAM" id="Phobius"/>
    </source>
</evidence>
<sequence>MKEGNTLYSLLEVVAKILPIILLLVLGNVLQKIQFFKDSTINDFKKLVVNFTLPALLFLAFLDTEFESSYIIIVVVMFIACVLMLIVGIFYKKLLKSDNRYVSTVFTSFENGMIGYPLFVTVYGSASLYKIAVIDIGHILFVFLILVNYLQKLNGKTSSFKELLLSFFKSPIIMAVLLGILFSTTGSAQLMMNFQFSYSIIELLTIVGSLTVPLICIVIGYELKLDFKNISKPFGLVLIRMSTLLVLAFLLNTFIIDGLLQLDKEFQIALYLTFLLPPAFAIPIFMDDKSGKNKQLILNMISINILLTIVAFLILVTVI</sequence>
<dbReference type="PANTHER" id="PTHR36838">
    <property type="entry name" value="AUXIN EFFLUX CARRIER FAMILY PROTEIN"/>
    <property type="match status" value="1"/>
</dbReference>
<evidence type="ECO:0000256" key="6">
    <source>
        <dbReference type="ARBA" id="ARBA00023136"/>
    </source>
</evidence>
<evidence type="ECO:0000313" key="9">
    <source>
        <dbReference type="Proteomes" id="UP000180057"/>
    </source>
</evidence>
<evidence type="ECO:0000256" key="4">
    <source>
        <dbReference type="ARBA" id="ARBA00022692"/>
    </source>
</evidence>
<evidence type="ECO:0000256" key="1">
    <source>
        <dbReference type="ARBA" id="ARBA00004141"/>
    </source>
</evidence>
<reference evidence="8 9" key="1">
    <citation type="submission" date="2016-10" db="EMBL/GenBank/DDBJ databases">
        <title>Draft genome sequences of four alkaliphilic bacteria belonging to the Anaerobacillus genus.</title>
        <authorList>
            <person name="Bassil N.M."/>
            <person name="Lloyd J.R."/>
        </authorList>
    </citation>
    <scope>NUCLEOTIDE SEQUENCE [LARGE SCALE GENOMIC DNA]</scope>
    <source>
        <strain evidence="8 9">DSM 22531</strain>
    </source>
</reference>
<evidence type="ECO:0000313" key="8">
    <source>
        <dbReference type="EMBL" id="OIJ19460.1"/>
    </source>
</evidence>
<dbReference type="InterPro" id="IPR004776">
    <property type="entry name" value="Mem_transp_PIN-like"/>
</dbReference>
<dbReference type="PANTHER" id="PTHR36838:SF3">
    <property type="entry name" value="TRANSPORTER AUXIN EFFLUX CARRIER EC FAMILY"/>
    <property type="match status" value="1"/>
</dbReference>
<keyword evidence="6 7" id="KW-0472">Membrane</keyword>
<dbReference type="STRING" id="472963.BKP45_13530"/>
<keyword evidence="3" id="KW-1003">Cell membrane</keyword>
<dbReference type="Pfam" id="PF03547">
    <property type="entry name" value="Mem_trans"/>
    <property type="match status" value="1"/>
</dbReference>
<dbReference type="GO" id="GO:0055085">
    <property type="term" value="P:transmembrane transport"/>
    <property type="evidence" value="ECO:0007669"/>
    <property type="project" value="InterPro"/>
</dbReference>
<feature type="transmembrane region" description="Helical" evidence="7">
    <location>
        <begin position="297"/>
        <end position="318"/>
    </location>
</feature>
<gene>
    <name evidence="8" type="ORF">BKP45_13530</name>
</gene>
<feature type="transmembrane region" description="Helical" evidence="7">
    <location>
        <begin position="131"/>
        <end position="151"/>
    </location>
</feature>
<feature type="transmembrane region" description="Helical" evidence="7">
    <location>
        <begin position="163"/>
        <end position="184"/>
    </location>
</feature>
<dbReference type="Proteomes" id="UP000180057">
    <property type="component" value="Unassembled WGS sequence"/>
</dbReference>
<feature type="transmembrane region" description="Helical" evidence="7">
    <location>
        <begin position="103"/>
        <end position="125"/>
    </location>
</feature>
<evidence type="ECO:0000256" key="3">
    <source>
        <dbReference type="ARBA" id="ARBA00022475"/>
    </source>
</evidence>
<keyword evidence="4 7" id="KW-0812">Transmembrane</keyword>
<dbReference type="AlphaFoldDB" id="A0A1S2M4N9"/>
<evidence type="ECO:0000256" key="2">
    <source>
        <dbReference type="ARBA" id="ARBA00022448"/>
    </source>
</evidence>
<name>A0A1S2M4N9_9BACI</name>
<comment type="subcellular location">
    <subcellularLocation>
        <location evidence="1">Membrane</location>
        <topology evidence="1">Multi-pass membrane protein</topology>
    </subcellularLocation>
</comment>
<feature type="transmembrane region" description="Helical" evidence="7">
    <location>
        <begin position="196"/>
        <end position="221"/>
    </location>
</feature>
<comment type="caution">
    <text evidence="8">The sequence shown here is derived from an EMBL/GenBank/DDBJ whole genome shotgun (WGS) entry which is preliminary data.</text>
</comment>
<feature type="transmembrane region" description="Helical" evidence="7">
    <location>
        <begin position="70"/>
        <end position="91"/>
    </location>
</feature>
<feature type="transmembrane region" description="Helical" evidence="7">
    <location>
        <begin position="233"/>
        <end position="256"/>
    </location>
</feature>
<feature type="transmembrane region" description="Helical" evidence="7">
    <location>
        <begin position="47"/>
        <end position="64"/>
    </location>
</feature>
<keyword evidence="2" id="KW-0813">Transport</keyword>